<evidence type="ECO:0000256" key="5">
    <source>
        <dbReference type="ARBA" id="ARBA00023136"/>
    </source>
</evidence>
<dbReference type="GO" id="GO:0015221">
    <property type="term" value="F:lipopolysaccharide transmembrane transporter activity"/>
    <property type="evidence" value="ECO:0007669"/>
    <property type="project" value="InterPro"/>
</dbReference>
<keyword evidence="3" id="KW-0812">Transmembrane</keyword>
<protein>
    <recommendedName>
        <fullName evidence="7">LPS export ABC transporter periplasmic protein LptC</fullName>
    </recommendedName>
</protein>
<evidence type="ECO:0008006" key="7">
    <source>
        <dbReference type="Google" id="ProtNLM"/>
    </source>
</evidence>
<dbReference type="GO" id="GO:0030288">
    <property type="term" value="C:outer membrane-bounded periplasmic space"/>
    <property type="evidence" value="ECO:0007669"/>
    <property type="project" value="TreeGrafter"/>
</dbReference>
<dbReference type="PANTHER" id="PTHR37481">
    <property type="entry name" value="LIPOPOLYSACCHARIDE EXPORT SYSTEM PROTEIN LPTC"/>
    <property type="match status" value="1"/>
</dbReference>
<dbReference type="GO" id="GO:0005886">
    <property type="term" value="C:plasma membrane"/>
    <property type="evidence" value="ECO:0007669"/>
    <property type="project" value="InterPro"/>
</dbReference>
<reference evidence="6" key="1">
    <citation type="submission" date="2018-07" db="EMBL/GenBank/DDBJ databases">
        <authorList>
            <consortium name="Genoscope - CEA"/>
            <person name="William W."/>
        </authorList>
    </citation>
    <scope>NUCLEOTIDE SEQUENCE</scope>
    <source>
        <strain evidence="6">IK1</strain>
    </source>
</reference>
<gene>
    <name evidence="6" type="ORF">TRIP_B200058</name>
</gene>
<dbReference type="Pfam" id="PF06835">
    <property type="entry name" value="LptC"/>
    <property type="match status" value="1"/>
</dbReference>
<dbReference type="AlphaFoldDB" id="A0A653A1T9"/>
<keyword evidence="2" id="KW-0997">Cell inner membrane</keyword>
<dbReference type="GO" id="GO:0017089">
    <property type="term" value="F:glycolipid transfer activity"/>
    <property type="evidence" value="ECO:0007669"/>
    <property type="project" value="TreeGrafter"/>
</dbReference>
<dbReference type="InterPro" id="IPR026265">
    <property type="entry name" value="LptC"/>
</dbReference>
<name>A0A653A1T9_UNCDX</name>
<evidence type="ECO:0000256" key="3">
    <source>
        <dbReference type="ARBA" id="ARBA00022692"/>
    </source>
</evidence>
<evidence type="ECO:0000313" key="6">
    <source>
        <dbReference type="EMBL" id="VBB41918.1"/>
    </source>
</evidence>
<evidence type="ECO:0000256" key="1">
    <source>
        <dbReference type="ARBA" id="ARBA00022475"/>
    </source>
</evidence>
<keyword evidence="1" id="KW-1003">Cell membrane</keyword>
<dbReference type="InterPro" id="IPR010664">
    <property type="entry name" value="LipoPS_assembly_LptC-rel"/>
</dbReference>
<accession>A0A653A1T9</accession>
<organism evidence="6">
    <name type="scientific">Uncultured Desulfatiglans sp</name>
    <dbReference type="NCBI Taxonomy" id="1748965"/>
    <lineage>
        <taxon>Bacteria</taxon>
        <taxon>Pseudomonadati</taxon>
        <taxon>Thermodesulfobacteriota</taxon>
        <taxon>Desulfobacteria</taxon>
        <taxon>Desulfatiglandales</taxon>
        <taxon>Desulfatiglandaceae</taxon>
        <taxon>Desulfatiglans</taxon>
        <taxon>environmental samples</taxon>
    </lineage>
</organism>
<sequence length="184" mass="20822">MGRFLLKHWPMVGLGLLLAVVAAYLIGAKWVGRGAALLDDVVSREGIQLNEIHYTQDDPERGLRWILDAESVRFSRDQRFVHFSRFLLTVEPKEGAWVKLKGDEGDYSRDTGEIEIRGAIKGETGDGYRLLTEHLLIDEGKKTVRTDAPVQLEGPFFSVEGKGLFFDLNQERVQILSEVTTHIR</sequence>
<dbReference type="InterPro" id="IPR052363">
    <property type="entry name" value="LPS_export_LptC"/>
</dbReference>
<keyword evidence="4" id="KW-1133">Transmembrane helix</keyword>
<dbReference type="EMBL" id="UPXX01000013">
    <property type="protein sequence ID" value="VBB41918.1"/>
    <property type="molecule type" value="Genomic_DNA"/>
</dbReference>
<proteinExistence type="predicted"/>
<dbReference type="Gene3D" id="2.60.450.10">
    <property type="entry name" value="Lipopolysaccharide (LPS) transport protein A like domain"/>
    <property type="match status" value="1"/>
</dbReference>
<keyword evidence="5" id="KW-0472">Membrane</keyword>
<dbReference type="NCBIfam" id="TIGR04409">
    <property type="entry name" value="LptC_YrbK"/>
    <property type="match status" value="1"/>
</dbReference>
<evidence type="ECO:0000256" key="2">
    <source>
        <dbReference type="ARBA" id="ARBA00022519"/>
    </source>
</evidence>
<evidence type="ECO:0000256" key="4">
    <source>
        <dbReference type="ARBA" id="ARBA00022989"/>
    </source>
</evidence>
<dbReference type="PANTHER" id="PTHR37481:SF1">
    <property type="entry name" value="LIPOPOLYSACCHARIDE EXPORT SYSTEM PROTEIN LPTC"/>
    <property type="match status" value="1"/>
</dbReference>